<sequence length="407" mass="46436">MNYFLYKQDIARLAALGVPHYSFTISWTRVIPFGIAGSPVNIQALDHYEDVIKTCYEYGVTPIITLMHADSPVGIFDDLEAFPEHFLYYAKQVMTRFADRIPIWFTICEPNQAPLFLSSDYNVLTAEAKAHAGVYNWYKKELKGTGRISTKFANNLAVPLDPDNSSHVEAAIRYQEFSLGVMANPLFLGHQIPQVVLDTPSINITTLTQKELEYLNGTVDFLALDPYIAQFAYPPDEGYEACASDPSNPLWPSCVATGATQVNGWLEGVPSNSYSLIAPQYVREQFSYVWNTYKPSEIMLTEFGFPQIDDSHHELSVQQFDFDRSMYYHNFLTEVLHTIHTDNVNVIGALAWSWIDNNEFGDYGNQYGMQTVNRTDGLFTRRYKRSFFDYVDFFHTYIAARQNDAIS</sequence>
<dbReference type="GeneID" id="70131244"/>
<dbReference type="PANTHER" id="PTHR10353:SF53">
    <property type="entry name" value="BETA-1,4-GLUCOSIDASE (EUROFUNG)"/>
    <property type="match status" value="1"/>
</dbReference>
<comment type="similarity">
    <text evidence="1">Belongs to the glycosyl hydrolase 1 family.</text>
</comment>
<dbReference type="RefSeq" id="XP_045962966.1">
    <property type="nucleotide sequence ID" value="XM_046102352.1"/>
</dbReference>
<dbReference type="OrthoDB" id="65569at2759"/>
<dbReference type="GO" id="GO:0008422">
    <property type="term" value="F:beta-glucosidase activity"/>
    <property type="evidence" value="ECO:0007669"/>
    <property type="project" value="TreeGrafter"/>
</dbReference>
<evidence type="ECO:0000313" key="2">
    <source>
        <dbReference type="EMBL" id="KAH6658732.1"/>
    </source>
</evidence>
<proteinExistence type="inferred from homology"/>
<evidence type="ECO:0000256" key="1">
    <source>
        <dbReference type="RuleBase" id="RU003690"/>
    </source>
</evidence>
<dbReference type="Pfam" id="PF00232">
    <property type="entry name" value="Glyco_hydro_1"/>
    <property type="match status" value="1"/>
</dbReference>
<keyword evidence="3" id="KW-1185">Reference proteome</keyword>
<dbReference type="AlphaFoldDB" id="A0A9P8UVC4"/>
<keyword evidence="2" id="KW-0378">Hydrolase</keyword>
<dbReference type="SUPFAM" id="SSF51445">
    <property type="entry name" value="(Trans)glycosidases"/>
    <property type="match status" value="1"/>
</dbReference>
<gene>
    <name evidence="2" type="ORF">BKA67DRAFT_558861</name>
</gene>
<dbReference type="Proteomes" id="UP000758603">
    <property type="component" value="Unassembled WGS sequence"/>
</dbReference>
<dbReference type="Gene3D" id="3.20.20.80">
    <property type="entry name" value="Glycosidases"/>
    <property type="match status" value="1"/>
</dbReference>
<protein>
    <submittedName>
        <fullName evidence="2">Glycoside hydrolase superfamily</fullName>
    </submittedName>
</protein>
<dbReference type="GO" id="GO:0005975">
    <property type="term" value="P:carbohydrate metabolic process"/>
    <property type="evidence" value="ECO:0007669"/>
    <property type="project" value="InterPro"/>
</dbReference>
<accession>A0A9P8UVC4</accession>
<dbReference type="InterPro" id="IPR017853">
    <property type="entry name" value="GH"/>
</dbReference>
<reference evidence="2" key="1">
    <citation type="journal article" date="2021" name="Nat. Commun.">
        <title>Genetic determinants of endophytism in the Arabidopsis root mycobiome.</title>
        <authorList>
            <person name="Mesny F."/>
            <person name="Miyauchi S."/>
            <person name="Thiergart T."/>
            <person name="Pickel B."/>
            <person name="Atanasova L."/>
            <person name="Karlsson M."/>
            <person name="Huettel B."/>
            <person name="Barry K.W."/>
            <person name="Haridas S."/>
            <person name="Chen C."/>
            <person name="Bauer D."/>
            <person name="Andreopoulos W."/>
            <person name="Pangilinan J."/>
            <person name="LaButti K."/>
            <person name="Riley R."/>
            <person name="Lipzen A."/>
            <person name="Clum A."/>
            <person name="Drula E."/>
            <person name="Henrissat B."/>
            <person name="Kohler A."/>
            <person name="Grigoriev I.V."/>
            <person name="Martin F.M."/>
            <person name="Hacquard S."/>
        </authorList>
    </citation>
    <scope>NUCLEOTIDE SEQUENCE</scope>
    <source>
        <strain evidence="2">MPI-SDFR-AT-0073</strain>
    </source>
</reference>
<comment type="caution">
    <text evidence="2">The sequence shown here is derived from an EMBL/GenBank/DDBJ whole genome shotgun (WGS) entry which is preliminary data.</text>
</comment>
<organism evidence="2 3">
    <name type="scientific">Truncatella angustata</name>
    <dbReference type="NCBI Taxonomy" id="152316"/>
    <lineage>
        <taxon>Eukaryota</taxon>
        <taxon>Fungi</taxon>
        <taxon>Dikarya</taxon>
        <taxon>Ascomycota</taxon>
        <taxon>Pezizomycotina</taxon>
        <taxon>Sordariomycetes</taxon>
        <taxon>Xylariomycetidae</taxon>
        <taxon>Amphisphaeriales</taxon>
        <taxon>Sporocadaceae</taxon>
        <taxon>Truncatella</taxon>
    </lineage>
</organism>
<dbReference type="EMBL" id="JAGPXC010000002">
    <property type="protein sequence ID" value="KAH6658732.1"/>
    <property type="molecule type" value="Genomic_DNA"/>
</dbReference>
<dbReference type="InterPro" id="IPR001360">
    <property type="entry name" value="Glyco_hydro_1"/>
</dbReference>
<dbReference type="PANTHER" id="PTHR10353">
    <property type="entry name" value="GLYCOSYL HYDROLASE"/>
    <property type="match status" value="1"/>
</dbReference>
<evidence type="ECO:0000313" key="3">
    <source>
        <dbReference type="Proteomes" id="UP000758603"/>
    </source>
</evidence>
<name>A0A9P8UVC4_9PEZI</name>